<dbReference type="Pfam" id="PF01757">
    <property type="entry name" value="Acyl_transf_3"/>
    <property type="match status" value="1"/>
</dbReference>
<keyword evidence="9" id="KW-0808">Transferase</keyword>
<dbReference type="AlphaFoldDB" id="A0A7C9N0H1"/>
<feature type="transmembrane region" description="Helical" evidence="7">
    <location>
        <begin position="103"/>
        <end position="123"/>
    </location>
</feature>
<dbReference type="Proteomes" id="UP000482487">
    <property type="component" value="Unassembled WGS sequence"/>
</dbReference>
<dbReference type="PANTHER" id="PTHR40074:SF2">
    <property type="entry name" value="O-ACETYLTRANSFERASE WECH"/>
    <property type="match status" value="1"/>
</dbReference>
<proteinExistence type="inferred from homology"/>
<evidence type="ECO:0000313" key="10">
    <source>
        <dbReference type="Proteomes" id="UP000482487"/>
    </source>
</evidence>
<dbReference type="PANTHER" id="PTHR40074">
    <property type="entry name" value="O-ACETYLTRANSFERASE WECH"/>
    <property type="match status" value="1"/>
</dbReference>
<keyword evidence="4 7" id="KW-0812">Transmembrane</keyword>
<reference evidence="9 10" key="1">
    <citation type="submission" date="2020-01" db="EMBL/GenBank/DDBJ databases">
        <title>Genome sequence of Desulfovibrio aerotolerans DSM 16695(T).</title>
        <authorList>
            <person name="Karnachuk O."/>
            <person name="Avakyan M."/>
            <person name="Mardanov A."/>
            <person name="Kadnikov V."/>
            <person name="Ravin N."/>
        </authorList>
    </citation>
    <scope>NUCLEOTIDE SEQUENCE [LARGE SCALE GENOMIC DNA]</scope>
    <source>
        <strain evidence="9 10">DSM 16695</strain>
    </source>
</reference>
<feature type="transmembrane region" description="Helical" evidence="7">
    <location>
        <begin position="172"/>
        <end position="195"/>
    </location>
</feature>
<feature type="transmembrane region" description="Helical" evidence="7">
    <location>
        <begin position="59"/>
        <end position="83"/>
    </location>
</feature>
<keyword evidence="6 7" id="KW-0472">Membrane</keyword>
<organism evidence="9 10">
    <name type="scientific">Solidesulfovibrio aerotolerans</name>
    <dbReference type="NCBI Taxonomy" id="295255"/>
    <lineage>
        <taxon>Bacteria</taxon>
        <taxon>Pseudomonadati</taxon>
        <taxon>Thermodesulfobacteriota</taxon>
        <taxon>Desulfovibrionia</taxon>
        <taxon>Desulfovibrionales</taxon>
        <taxon>Desulfovibrionaceae</taxon>
        <taxon>Solidesulfovibrio</taxon>
    </lineage>
</organism>
<feature type="transmembrane region" description="Helical" evidence="7">
    <location>
        <begin position="31"/>
        <end position="53"/>
    </location>
</feature>
<feature type="domain" description="Acyltransferase 3" evidence="8">
    <location>
        <begin position="25"/>
        <end position="339"/>
    </location>
</feature>
<evidence type="ECO:0000256" key="2">
    <source>
        <dbReference type="ARBA" id="ARBA00007400"/>
    </source>
</evidence>
<evidence type="ECO:0000256" key="6">
    <source>
        <dbReference type="ARBA" id="ARBA00023136"/>
    </source>
</evidence>
<evidence type="ECO:0000256" key="4">
    <source>
        <dbReference type="ARBA" id="ARBA00022692"/>
    </source>
</evidence>
<feature type="transmembrane region" description="Helical" evidence="7">
    <location>
        <begin position="201"/>
        <end position="217"/>
    </location>
</feature>
<feature type="transmembrane region" description="Helical" evidence="7">
    <location>
        <begin position="229"/>
        <end position="250"/>
    </location>
</feature>
<comment type="similarity">
    <text evidence="2">Belongs to the acyltransferase 3 family.</text>
</comment>
<gene>
    <name evidence="9" type="ORF">GTA51_08945</name>
</gene>
<comment type="subcellular location">
    <subcellularLocation>
        <location evidence="1">Cell membrane</location>
        <topology evidence="1">Multi-pass membrane protein</topology>
    </subcellularLocation>
</comment>
<dbReference type="RefSeq" id="WP_160960409.1">
    <property type="nucleotide sequence ID" value="NZ_WVUD01000012.1"/>
</dbReference>
<comment type="caution">
    <text evidence="9">The sequence shown here is derived from an EMBL/GenBank/DDBJ whole genome shotgun (WGS) entry which is preliminary data.</text>
</comment>
<accession>A0A7C9N0H1</accession>
<keyword evidence="3" id="KW-1003">Cell membrane</keyword>
<keyword evidence="10" id="KW-1185">Reference proteome</keyword>
<feature type="transmembrane region" description="Helical" evidence="7">
    <location>
        <begin position="321"/>
        <end position="342"/>
    </location>
</feature>
<evidence type="ECO:0000256" key="3">
    <source>
        <dbReference type="ARBA" id="ARBA00022475"/>
    </source>
</evidence>
<keyword evidence="5 7" id="KW-1133">Transmembrane helix</keyword>
<sequence length="377" mass="40987">MQHAFFSTRTLAPSFGPIDADVSARIDVLRIVLIALIVICHGGRFLGSVIPFAGPGVAFALTAFNRGLACLAVPLFFCISGYLLLRKLELTPAGYVGLLRKKLVAIGVPFLLFNGIWIVWLLTVGSIEQFGSRGFLLQSGIVAKLFGFGTTPMNYPLWFLRDLLTIFAMTPLFLFLFWRLPTLGLLGLLAVWFAVSPANEYGLGGFAFCFYLGGWLARSRIDLAQTAGWDRWVLPLFVAGTVLVGLAPQLDLGPNTYAAMKKGYQILGMAALWCLSRQGWIKNSGLLHRLATFSFFIFLTHEPTVSVVQSRLLALWQPAGGAAQLVAFFVPGLVSITGLYWLGRGLARFTPRLYAVATGAPLRLSRPAGAPARTPAA</sequence>
<dbReference type="OrthoDB" id="265992at2"/>
<protein>
    <submittedName>
        <fullName evidence="9">Acyltransferase family protein</fullName>
    </submittedName>
</protein>
<dbReference type="GO" id="GO:0005886">
    <property type="term" value="C:plasma membrane"/>
    <property type="evidence" value="ECO:0007669"/>
    <property type="project" value="UniProtKB-SubCell"/>
</dbReference>
<feature type="transmembrane region" description="Helical" evidence="7">
    <location>
        <begin position="135"/>
        <end position="160"/>
    </location>
</feature>
<evidence type="ECO:0000256" key="1">
    <source>
        <dbReference type="ARBA" id="ARBA00004651"/>
    </source>
</evidence>
<dbReference type="GO" id="GO:0016413">
    <property type="term" value="F:O-acetyltransferase activity"/>
    <property type="evidence" value="ECO:0007669"/>
    <property type="project" value="TreeGrafter"/>
</dbReference>
<name>A0A7C9N0H1_9BACT</name>
<dbReference type="GO" id="GO:0009246">
    <property type="term" value="P:enterobacterial common antigen biosynthetic process"/>
    <property type="evidence" value="ECO:0007669"/>
    <property type="project" value="TreeGrafter"/>
</dbReference>
<evidence type="ECO:0000313" key="9">
    <source>
        <dbReference type="EMBL" id="MYL83257.1"/>
    </source>
</evidence>
<evidence type="ECO:0000256" key="5">
    <source>
        <dbReference type="ARBA" id="ARBA00022989"/>
    </source>
</evidence>
<keyword evidence="9" id="KW-0012">Acyltransferase</keyword>
<evidence type="ECO:0000259" key="8">
    <source>
        <dbReference type="Pfam" id="PF01757"/>
    </source>
</evidence>
<dbReference type="EMBL" id="WVUD01000012">
    <property type="protein sequence ID" value="MYL83257.1"/>
    <property type="molecule type" value="Genomic_DNA"/>
</dbReference>
<dbReference type="InterPro" id="IPR002656">
    <property type="entry name" value="Acyl_transf_3_dom"/>
</dbReference>
<evidence type="ECO:0000256" key="7">
    <source>
        <dbReference type="SAM" id="Phobius"/>
    </source>
</evidence>